<protein>
    <submittedName>
        <fullName evidence="3">Uncharacterized protein</fullName>
    </submittedName>
</protein>
<dbReference type="AlphaFoldDB" id="A0A7M5VEY4"/>
<proteinExistence type="predicted"/>
<name>A0A7M5VEY4_9CNID</name>
<sequence>MTLWISRLIILIWSIGKISTFRCQPTDGNLTIFSCNCLFTDAQSWLVYEAPFFQNKNVTFFKELVSVYSGDVGEPKKCIFTSNEHVLCPYNLYRSKFIRQNVTLKLTEAAGGKVHWMQYMLNKYATNDCICNLTQSWDTEQTSWKKLLVKWKLPIVDAYFYNEIASSQTHVFSNSKIPEGKPSNVGVYSVSDIIRQYGQPSMRICVKTEINYCADQYQLPKTCKNVTLDRDLLFEHFQIASSSCKGDDEKAVLTWKVKDEFLEYPRNILKYQINIFDDDSNTPVQTLTTASKSVTIKQNNIYRYQIKQCLKNGECYEFSEQGNCEIDTSFNNHYFLILLAPLAVASIGFVVWFYCFRTEHAKGEKTSDGHVDIEEIVNPNYYNKEVHILEAISPANVYDDYGFRGPTLEKEDSFDHLNI</sequence>
<evidence type="ECO:0000256" key="2">
    <source>
        <dbReference type="SAM" id="SignalP"/>
    </source>
</evidence>
<accession>A0A7M5VEY4</accession>
<dbReference type="EnsemblMetazoa" id="CLYHEMT010037.1">
    <property type="protein sequence ID" value="CLYHEMP010037.1"/>
    <property type="gene ID" value="CLYHEMG010037"/>
</dbReference>
<keyword evidence="1" id="KW-1133">Transmembrane helix</keyword>
<feature type="chain" id="PRO_5029648885" evidence="2">
    <location>
        <begin position="21"/>
        <end position="419"/>
    </location>
</feature>
<feature type="transmembrane region" description="Helical" evidence="1">
    <location>
        <begin position="334"/>
        <end position="355"/>
    </location>
</feature>
<reference evidence="3" key="1">
    <citation type="submission" date="2021-01" db="UniProtKB">
        <authorList>
            <consortium name="EnsemblMetazoa"/>
        </authorList>
    </citation>
    <scope>IDENTIFICATION</scope>
</reference>
<feature type="signal peptide" evidence="2">
    <location>
        <begin position="1"/>
        <end position="20"/>
    </location>
</feature>
<keyword evidence="2" id="KW-0732">Signal</keyword>
<keyword evidence="1" id="KW-0472">Membrane</keyword>
<evidence type="ECO:0000313" key="3">
    <source>
        <dbReference type="EnsemblMetazoa" id="CLYHEMP010037.1"/>
    </source>
</evidence>
<keyword evidence="1" id="KW-0812">Transmembrane</keyword>
<evidence type="ECO:0000256" key="1">
    <source>
        <dbReference type="SAM" id="Phobius"/>
    </source>
</evidence>
<organism evidence="3 4">
    <name type="scientific">Clytia hemisphaerica</name>
    <dbReference type="NCBI Taxonomy" id="252671"/>
    <lineage>
        <taxon>Eukaryota</taxon>
        <taxon>Metazoa</taxon>
        <taxon>Cnidaria</taxon>
        <taxon>Hydrozoa</taxon>
        <taxon>Hydroidolina</taxon>
        <taxon>Leptothecata</taxon>
        <taxon>Obeliida</taxon>
        <taxon>Clytiidae</taxon>
        <taxon>Clytia</taxon>
    </lineage>
</organism>
<keyword evidence="4" id="KW-1185">Reference proteome</keyword>
<evidence type="ECO:0000313" key="4">
    <source>
        <dbReference type="Proteomes" id="UP000594262"/>
    </source>
</evidence>
<dbReference type="Proteomes" id="UP000594262">
    <property type="component" value="Unplaced"/>
</dbReference>